<dbReference type="EMBL" id="BTSX01000004">
    <property type="protein sequence ID" value="GMS93955.1"/>
    <property type="molecule type" value="Genomic_DNA"/>
</dbReference>
<protein>
    <submittedName>
        <fullName evidence="1">Uncharacterized protein</fullName>
    </submittedName>
</protein>
<comment type="caution">
    <text evidence="1">The sequence shown here is derived from an EMBL/GenBank/DDBJ whole genome shotgun (WGS) entry which is preliminary data.</text>
</comment>
<dbReference type="AlphaFoldDB" id="A0AAV5THW9"/>
<reference evidence="1" key="1">
    <citation type="submission" date="2023-10" db="EMBL/GenBank/DDBJ databases">
        <title>Genome assembly of Pristionchus species.</title>
        <authorList>
            <person name="Yoshida K."/>
            <person name="Sommer R.J."/>
        </authorList>
    </citation>
    <scope>NUCLEOTIDE SEQUENCE</scope>
    <source>
        <strain evidence="1">RS0144</strain>
    </source>
</reference>
<proteinExistence type="predicted"/>
<sequence>ARGQTVVLIDSVPMSVQFLQNSRRERCTNSHDLCVSVGHVLLVDTDVTDRLSVGLCLRRQFRDRLVDE</sequence>
<dbReference type="Proteomes" id="UP001432027">
    <property type="component" value="Unassembled WGS sequence"/>
</dbReference>
<gene>
    <name evidence="1" type="ORF">PENTCL1PPCAC_16130</name>
</gene>
<name>A0AAV5THW9_9BILA</name>
<keyword evidence="2" id="KW-1185">Reference proteome</keyword>
<evidence type="ECO:0000313" key="2">
    <source>
        <dbReference type="Proteomes" id="UP001432027"/>
    </source>
</evidence>
<accession>A0AAV5THW9</accession>
<feature type="non-terminal residue" evidence="1">
    <location>
        <position position="1"/>
    </location>
</feature>
<evidence type="ECO:0000313" key="1">
    <source>
        <dbReference type="EMBL" id="GMS93955.1"/>
    </source>
</evidence>
<feature type="non-terminal residue" evidence="1">
    <location>
        <position position="68"/>
    </location>
</feature>
<organism evidence="1 2">
    <name type="scientific">Pristionchus entomophagus</name>
    <dbReference type="NCBI Taxonomy" id="358040"/>
    <lineage>
        <taxon>Eukaryota</taxon>
        <taxon>Metazoa</taxon>
        <taxon>Ecdysozoa</taxon>
        <taxon>Nematoda</taxon>
        <taxon>Chromadorea</taxon>
        <taxon>Rhabditida</taxon>
        <taxon>Rhabditina</taxon>
        <taxon>Diplogasteromorpha</taxon>
        <taxon>Diplogasteroidea</taxon>
        <taxon>Neodiplogasteridae</taxon>
        <taxon>Pristionchus</taxon>
    </lineage>
</organism>